<keyword evidence="1" id="KW-0175">Coiled coil</keyword>
<proteinExistence type="predicted"/>
<protein>
    <submittedName>
        <fullName evidence="2">Uncharacterized protein</fullName>
    </submittedName>
</protein>
<dbReference type="AlphaFoldDB" id="A0A0H5DPA6"/>
<dbReference type="Proteomes" id="UP000220251">
    <property type="component" value="Unassembled WGS sequence"/>
</dbReference>
<reference evidence="3" key="1">
    <citation type="submission" date="2015-06" db="EMBL/GenBank/DDBJ databases">
        <authorList>
            <person name="Bertelli C."/>
        </authorList>
    </citation>
    <scope>NUCLEOTIDE SEQUENCE [LARGE SCALE GENOMIC DNA]</scope>
    <source>
        <strain evidence="3">CRIB-30</strain>
    </source>
</reference>
<evidence type="ECO:0000313" key="2">
    <source>
        <dbReference type="EMBL" id="CRX37778.1"/>
    </source>
</evidence>
<organism evidence="2 3">
    <name type="scientific">Estrella lausannensis</name>
    <dbReference type="NCBI Taxonomy" id="483423"/>
    <lineage>
        <taxon>Bacteria</taxon>
        <taxon>Pseudomonadati</taxon>
        <taxon>Chlamydiota</taxon>
        <taxon>Chlamydiia</taxon>
        <taxon>Parachlamydiales</taxon>
        <taxon>Candidatus Criblamydiaceae</taxon>
        <taxon>Estrella</taxon>
    </lineage>
</organism>
<gene>
    <name evidence="2" type="ORF">ELAC_0422</name>
</gene>
<dbReference type="EMBL" id="CWGJ01000006">
    <property type="protein sequence ID" value="CRX37778.1"/>
    <property type="molecule type" value="Genomic_DNA"/>
</dbReference>
<name>A0A0H5DPA6_9BACT</name>
<sequence length="148" mass="17129">MAGEHPIDDSLNEIEKILNLVSQLKGKDLTNAEVELLNEQLADLESEAQVFEQETEQMLKDIGLPTSRLREALEVIPENVPVDEQDALKKAMKLKEDVLRMKKEMTGDEEFVKEGSPQYLKKKEKLLSKEEHRKKYKRLGSKKKWKPL</sequence>
<evidence type="ECO:0000256" key="1">
    <source>
        <dbReference type="SAM" id="Coils"/>
    </source>
</evidence>
<feature type="coiled-coil region" evidence="1">
    <location>
        <begin position="27"/>
        <end position="61"/>
    </location>
</feature>
<accession>A0A0H5DPA6</accession>
<dbReference type="RefSeq" id="WP_098037634.1">
    <property type="nucleotide sequence ID" value="NZ_CWGJ01000006.1"/>
</dbReference>
<evidence type="ECO:0000313" key="3">
    <source>
        <dbReference type="Proteomes" id="UP000220251"/>
    </source>
</evidence>
<keyword evidence="3" id="KW-1185">Reference proteome</keyword>